<accession>A0ACC0XXN1</accession>
<evidence type="ECO:0000313" key="2">
    <source>
        <dbReference type="Proteomes" id="UP001163603"/>
    </source>
</evidence>
<gene>
    <name evidence="1" type="ORF">Pint_07018</name>
</gene>
<comment type="caution">
    <text evidence="1">The sequence shown here is derived from an EMBL/GenBank/DDBJ whole genome shotgun (WGS) entry which is preliminary data.</text>
</comment>
<sequence length="104" mass="12036">MASTFTPQAPYSLFLKRQNSEKLQRREEQQRSLRRSRTKHGILQVFASKGRRGQTPQKSLQELIQESTGTTQMKVGLGVLNKHSKTSMQKMSRRTSWVTNLLIF</sequence>
<name>A0ACC0XXN1_9ROSI</name>
<reference evidence="2" key="1">
    <citation type="journal article" date="2023" name="G3 (Bethesda)">
        <title>Genome assembly and association tests identify interacting loci associated with vigor, precocity, and sex in interspecific pistachio rootstocks.</title>
        <authorList>
            <person name="Palmer W."/>
            <person name="Jacygrad E."/>
            <person name="Sagayaradj S."/>
            <person name="Cavanaugh K."/>
            <person name="Han R."/>
            <person name="Bertier L."/>
            <person name="Beede B."/>
            <person name="Kafkas S."/>
            <person name="Golino D."/>
            <person name="Preece J."/>
            <person name="Michelmore R."/>
        </authorList>
    </citation>
    <scope>NUCLEOTIDE SEQUENCE [LARGE SCALE GENOMIC DNA]</scope>
</reference>
<evidence type="ECO:0000313" key="1">
    <source>
        <dbReference type="EMBL" id="KAJ0026257.1"/>
    </source>
</evidence>
<dbReference type="EMBL" id="CM047745">
    <property type="protein sequence ID" value="KAJ0026257.1"/>
    <property type="molecule type" value="Genomic_DNA"/>
</dbReference>
<proteinExistence type="predicted"/>
<protein>
    <submittedName>
        <fullName evidence="1">Uncharacterized protein</fullName>
    </submittedName>
</protein>
<keyword evidence="2" id="KW-1185">Reference proteome</keyword>
<dbReference type="Proteomes" id="UP001163603">
    <property type="component" value="Chromosome 10"/>
</dbReference>
<organism evidence="1 2">
    <name type="scientific">Pistacia integerrima</name>
    <dbReference type="NCBI Taxonomy" id="434235"/>
    <lineage>
        <taxon>Eukaryota</taxon>
        <taxon>Viridiplantae</taxon>
        <taxon>Streptophyta</taxon>
        <taxon>Embryophyta</taxon>
        <taxon>Tracheophyta</taxon>
        <taxon>Spermatophyta</taxon>
        <taxon>Magnoliopsida</taxon>
        <taxon>eudicotyledons</taxon>
        <taxon>Gunneridae</taxon>
        <taxon>Pentapetalae</taxon>
        <taxon>rosids</taxon>
        <taxon>malvids</taxon>
        <taxon>Sapindales</taxon>
        <taxon>Anacardiaceae</taxon>
        <taxon>Pistacia</taxon>
    </lineage>
</organism>